<dbReference type="Pfam" id="PF14123">
    <property type="entry name" value="DUF4290"/>
    <property type="match status" value="1"/>
</dbReference>
<protein>
    <recommendedName>
        <fullName evidence="3">DUF4290 domain-containing protein</fullName>
    </recommendedName>
</protein>
<dbReference type="EMBL" id="LT605205">
    <property type="protein sequence ID" value="SCD19530.1"/>
    <property type="molecule type" value="Genomic_DNA"/>
</dbReference>
<dbReference type="InterPro" id="IPR025632">
    <property type="entry name" value="DUF4290"/>
</dbReference>
<sequence length="197" mass="23633">MQYNTQLKKLALPEYGRNIQNMVDHCVGIENPEERKRCAYTVIDIMGSMFPHLRDVNNFKHILWDHLAIMSDFKLDIEYPYEVITREELNTPPGHLDYSRPTMQYRHYGKIMERMIKIAANMEEGEKKNYLVKLLLSQMKRSYSQWNKEADDQKIFHDLYLLSEGKIKIDSEEYVIPEVKVNTNRDKLKNIKYQRRK</sequence>
<name>A0A1R3SX40_9BACT</name>
<dbReference type="AlphaFoldDB" id="A0A1R3SX40"/>
<dbReference type="Proteomes" id="UP000187464">
    <property type="component" value="Chromosome I"/>
</dbReference>
<dbReference type="KEGG" id="psac:PSM36_0702"/>
<keyword evidence="2" id="KW-1185">Reference proteome</keyword>
<reference evidence="1 2" key="1">
    <citation type="submission" date="2016-08" db="EMBL/GenBank/DDBJ databases">
        <authorList>
            <person name="Seilhamer J.J."/>
        </authorList>
    </citation>
    <scope>NUCLEOTIDE SEQUENCE [LARGE SCALE GENOMIC DNA]</scope>
    <source>
        <strain evidence="1">M3/6</strain>
    </source>
</reference>
<evidence type="ECO:0000313" key="2">
    <source>
        <dbReference type="Proteomes" id="UP000187464"/>
    </source>
</evidence>
<dbReference type="STRING" id="1642647.PSM36_0702"/>
<gene>
    <name evidence="1" type="ORF">PSM36_0702</name>
</gene>
<evidence type="ECO:0000313" key="1">
    <source>
        <dbReference type="EMBL" id="SCD19530.1"/>
    </source>
</evidence>
<proteinExistence type="predicted"/>
<accession>A0A1R3SX40</accession>
<organism evidence="1 2">
    <name type="scientific">Proteiniphilum saccharofermentans</name>
    <dbReference type="NCBI Taxonomy" id="1642647"/>
    <lineage>
        <taxon>Bacteria</taxon>
        <taxon>Pseudomonadati</taxon>
        <taxon>Bacteroidota</taxon>
        <taxon>Bacteroidia</taxon>
        <taxon>Bacteroidales</taxon>
        <taxon>Dysgonomonadaceae</taxon>
        <taxon>Proteiniphilum</taxon>
    </lineage>
</organism>
<dbReference type="RefSeq" id="WP_076928880.1">
    <property type="nucleotide sequence ID" value="NZ_DAMBAO010000016.1"/>
</dbReference>
<evidence type="ECO:0008006" key="3">
    <source>
        <dbReference type="Google" id="ProtNLM"/>
    </source>
</evidence>